<evidence type="ECO:0000313" key="4">
    <source>
        <dbReference type="Proteomes" id="UP000006813"/>
    </source>
</evidence>
<dbReference type="InterPro" id="IPR026623">
    <property type="entry name" value="MUCL3"/>
</dbReference>
<feature type="compositionally biased region" description="Polar residues" evidence="1">
    <location>
        <begin position="181"/>
        <end position="194"/>
    </location>
</feature>
<dbReference type="EMBL" id="JH173151">
    <property type="protein sequence ID" value="EHB16040.1"/>
    <property type="molecule type" value="Genomic_DNA"/>
</dbReference>
<dbReference type="AlphaFoldDB" id="G5C3C9"/>
<dbReference type="InParanoid" id="G5C3C9"/>
<feature type="transmembrane region" description="Helical" evidence="2">
    <location>
        <begin position="330"/>
        <end position="356"/>
    </location>
</feature>
<organism evidence="3 4">
    <name type="scientific">Heterocephalus glaber</name>
    <name type="common">Naked mole rat</name>
    <dbReference type="NCBI Taxonomy" id="10181"/>
    <lineage>
        <taxon>Eukaryota</taxon>
        <taxon>Metazoa</taxon>
        <taxon>Chordata</taxon>
        <taxon>Craniata</taxon>
        <taxon>Vertebrata</taxon>
        <taxon>Euteleostomi</taxon>
        <taxon>Mammalia</taxon>
        <taxon>Eutheria</taxon>
        <taxon>Euarchontoglires</taxon>
        <taxon>Glires</taxon>
        <taxon>Rodentia</taxon>
        <taxon>Hystricomorpha</taxon>
        <taxon>Bathyergidae</taxon>
        <taxon>Heterocephalus</taxon>
    </lineage>
</organism>
<keyword evidence="2" id="KW-0472">Membrane</keyword>
<feature type="compositionally biased region" description="Polar residues" evidence="1">
    <location>
        <begin position="263"/>
        <end position="296"/>
    </location>
</feature>
<evidence type="ECO:0000313" key="3">
    <source>
        <dbReference type="EMBL" id="EHB16040.1"/>
    </source>
</evidence>
<dbReference type="Proteomes" id="UP000006813">
    <property type="component" value="Unassembled WGS sequence"/>
</dbReference>
<protein>
    <submittedName>
        <fullName evidence="3">Diffuse panbronchiolitis critical region protein 1</fullName>
    </submittedName>
</protein>
<dbReference type="STRING" id="10181.G5C3C9"/>
<accession>G5C3C9</accession>
<keyword evidence="2" id="KW-1133">Transmembrane helix</keyword>
<sequence length="401" mass="42953">MHGYRAPNPSSHLGGMQDLGPLSRCDCLWAAPVLTCSSRAAKEGQEEEEQQLGSHGRPKVSGGKRCLKSPGASVRAPDVLVGVDAGRARDLLEEAQLASFRAVCTVPEGGSGVQPSALPQGRLRVFPFLDLQESEHGGETTSAHELTGAQVTPKELEQNTTLAQEKTTKAQTMPLDHQEKTTSAQEKTTQVSPKSTEHPEETTSTIEKTTKISKTPIVYPKKTTLTTETTKILVKSTKTPENTAPAAITETTRRTVKVPGATSGASPHLNTTEVTHQESAGSLPFTTSGMDHSSITLEAPGSKSHPQQSSGASQTGPYTGEKGASDSFPAWAIVIVVLVAVILLLLFFVLIFLVSFMTRVRRALTRNMEDDGLQDHEGPNSYPVYLMEQQHLGTGQIPSLQ</sequence>
<proteinExistence type="predicted"/>
<dbReference type="PANTHER" id="PTHR22094">
    <property type="entry name" value="DIFFUSE PANBRONCHIOLITIS CRITICAL REGION GENE 1"/>
    <property type="match status" value="1"/>
</dbReference>
<name>G5C3C9_HETGA</name>
<keyword evidence="2" id="KW-0812">Transmembrane</keyword>
<evidence type="ECO:0000256" key="2">
    <source>
        <dbReference type="SAM" id="Phobius"/>
    </source>
</evidence>
<gene>
    <name evidence="3" type="ORF">GW7_04759</name>
</gene>
<dbReference type="PANTHER" id="PTHR22094:SF0">
    <property type="entry name" value="MUCIN-LIKE PROTEIN 3"/>
    <property type="match status" value="1"/>
</dbReference>
<evidence type="ECO:0000256" key="1">
    <source>
        <dbReference type="SAM" id="MobiDB-lite"/>
    </source>
</evidence>
<feature type="region of interest" description="Disordered" evidence="1">
    <location>
        <begin position="134"/>
        <end position="206"/>
    </location>
</feature>
<feature type="compositionally biased region" description="Polar residues" evidence="1">
    <location>
        <begin position="158"/>
        <end position="171"/>
    </location>
</feature>
<feature type="compositionally biased region" description="Polar residues" evidence="1">
    <location>
        <begin position="304"/>
        <end position="317"/>
    </location>
</feature>
<feature type="region of interest" description="Disordered" evidence="1">
    <location>
        <begin position="250"/>
        <end position="321"/>
    </location>
</feature>
<reference evidence="3 4" key="1">
    <citation type="journal article" date="2011" name="Nature">
        <title>Genome sequencing reveals insights into physiology and longevity of the naked mole rat.</title>
        <authorList>
            <person name="Kim E.B."/>
            <person name="Fang X."/>
            <person name="Fushan A.A."/>
            <person name="Huang Z."/>
            <person name="Lobanov A.V."/>
            <person name="Han L."/>
            <person name="Marino S.M."/>
            <person name="Sun X."/>
            <person name="Turanov A.A."/>
            <person name="Yang P."/>
            <person name="Yim S.H."/>
            <person name="Zhao X."/>
            <person name="Kasaikina M.V."/>
            <person name="Stoletzki N."/>
            <person name="Peng C."/>
            <person name="Polak P."/>
            <person name="Xiong Z."/>
            <person name="Kiezun A."/>
            <person name="Zhu Y."/>
            <person name="Chen Y."/>
            <person name="Kryukov G.V."/>
            <person name="Zhang Q."/>
            <person name="Peshkin L."/>
            <person name="Yang L."/>
            <person name="Bronson R.T."/>
            <person name="Buffenstein R."/>
            <person name="Wang B."/>
            <person name="Han C."/>
            <person name="Li Q."/>
            <person name="Chen L."/>
            <person name="Zhao W."/>
            <person name="Sunyaev S.R."/>
            <person name="Park T.J."/>
            <person name="Zhang G."/>
            <person name="Wang J."/>
            <person name="Gladyshev V.N."/>
        </authorList>
    </citation>
    <scope>NUCLEOTIDE SEQUENCE [LARGE SCALE GENOMIC DNA]</scope>
</reference>
<feature type="region of interest" description="Disordered" evidence="1">
    <location>
        <begin position="40"/>
        <end position="70"/>
    </location>
</feature>